<dbReference type="EC" id="2.7.11.1" evidence="1"/>
<gene>
    <name evidence="11" type="ORF">BpHYR1_012685</name>
</gene>
<evidence type="ECO:0000256" key="9">
    <source>
        <dbReference type="SAM" id="MobiDB-lite"/>
    </source>
</evidence>
<evidence type="ECO:0000256" key="5">
    <source>
        <dbReference type="ARBA" id="ARBA00022777"/>
    </source>
</evidence>
<evidence type="ECO:0000256" key="4">
    <source>
        <dbReference type="ARBA" id="ARBA00022741"/>
    </source>
</evidence>
<evidence type="ECO:0000313" key="11">
    <source>
        <dbReference type="EMBL" id="RNA37121.1"/>
    </source>
</evidence>
<dbReference type="Proteomes" id="UP000276133">
    <property type="component" value="Unassembled WGS sequence"/>
</dbReference>
<dbReference type="SMART" id="SM00220">
    <property type="entry name" value="S_TKc"/>
    <property type="match status" value="1"/>
</dbReference>
<evidence type="ECO:0000256" key="7">
    <source>
        <dbReference type="ARBA" id="ARBA00047899"/>
    </source>
</evidence>
<evidence type="ECO:0000256" key="2">
    <source>
        <dbReference type="ARBA" id="ARBA00022527"/>
    </source>
</evidence>
<evidence type="ECO:0000313" key="12">
    <source>
        <dbReference type="Proteomes" id="UP000276133"/>
    </source>
</evidence>
<reference evidence="11 12" key="1">
    <citation type="journal article" date="2018" name="Sci. Rep.">
        <title>Genomic signatures of local adaptation to the degree of environmental predictability in rotifers.</title>
        <authorList>
            <person name="Franch-Gras L."/>
            <person name="Hahn C."/>
            <person name="Garcia-Roger E.M."/>
            <person name="Carmona M.J."/>
            <person name="Serra M."/>
            <person name="Gomez A."/>
        </authorList>
    </citation>
    <scope>NUCLEOTIDE SEQUENCE [LARGE SCALE GENOMIC DNA]</scope>
    <source>
        <strain evidence="11">HYR1</strain>
    </source>
</reference>
<dbReference type="Pfam" id="PF00069">
    <property type="entry name" value="Pkinase"/>
    <property type="match status" value="1"/>
</dbReference>
<dbReference type="AlphaFoldDB" id="A0A3M7SMQ5"/>
<name>A0A3M7SMQ5_BRAPC</name>
<dbReference type="PANTHER" id="PTHR22967">
    <property type="entry name" value="SERINE/THREONINE PROTEIN KINASE"/>
    <property type="match status" value="1"/>
</dbReference>
<dbReference type="PROSITE" id="PS00108">
    <property type="entry name" value="PROTEIN_KINASE_ST"/>
    <property type="match status" value="1"/>
</dbReference>
<dbReference type="PANTHER" id="PTHR22967:SF57">
    <property type="entry name" value="AUXILIN, ISOFORM A-RELATED"/>
    <property type="match status" value="1"/>
</dbReference>
<dbReference type="InterPro" id="IPR011009">
    <property type="entry name" value="Kinase-like_dom_sf"/>
</dbReference>
<evidence type="ECO:0000256" key="8">
    <source>
        <dbReference type="ARBA" id="ARBA00048679"/>
    </source>
</evidence>
<dbReference type="InterPro" id="IPR008271">
    <property type="entry name" value="Ser/Thr_kinase_AS"/>
</dbReference>
<evidence type="ECO:0000256" key="3">
    <source>
        <dbReference type="ARBA" id="ARBA00022679"/>
    </source>
</evidence>
<dbReference type="SUPFAM" id="SSF56112">
    <property type="entry name" value="Protein kinase-like (PK-like)"/>
    <property type="match status" value="1"/>
</dbReference>
<dbReference type="GO" id="GO:0005524">
    <property type="term" value="F:ATP binding"/>
    <property type="evidence" value="ECO:0007669"/>
    <property type="project" value="UniProtKB-KW"/>
</dbReference>
<dbReference type="EMBL" id="REGN01001093">
    <property type="protein sequence ID" value="RNA37121.1"/>
    <property type="molecule type" value="Genomic_DNA"/>
</dbReference>
<organism evidence="11 12">
    <name type="scientific">Brachionus plicatilis</name>
    <name type="common">Marine rotifer</name>
    <name type="synonym">Brachionus muelleri</name>
    <dbReference type="NCBI Taxonomy" id="10195"/>
    <lineage>
        <taxon>Eukaryota</taxon>
        <taxon>Metazoa</taxon>
        <taxon>Spiralia</taxon>
        <taxon>Gnathifera</taxon>
        <taxon>Rotifera</taxon>
        <taxon>Eurotatoria</taxon>
        <taxon>Monogononta</taxon>
        <taxon>Pseudotrocha</taxon>
        <taxon>Ploima</taxon>
        <taxon>Brachionidae</taxon>
        <taxon>Brachionus</taxon>
    </lineage>
</organism>
<proteinExistence type="predicted"/>
<feature type="compositionally biased region" description="Polar residues" evidence="9">
    <location>
        <begin position="474"/>
        <end position="490"/>
    </location>
</feature>
<feature type="compositionally biased region" description="Low complexity" evidence="9">
    <location>
        <begin position="675"/>
        <end position="689"/>
    </location>
</feature>
<evidence type="ECO:0000256" key="6">
    <source>
        <dbReference type="ARBA" id="ARBA00022840"/>
    </source>
</evidence>
<comment type="caution">
    <text evidence="11">The sequence shown here is derived from an EMBL/GenBank/DDBJ whole genome shotgun (WGS) entry which is preliminary data.</text>
</comment>
<keyword evidence="6" id="KW-0067">ATP-binding</keyword>
<dbReference type="STRING" id="10195.A0A3M7SMQ5"/>
<dbReference type="OrthoDB" id="2018507at2759"/>
<keyword evidence="5 11" id="KW-0418">Kinase</keyword>
<dbReference type="Gene3D" id="1.10.510.10">
    <property type="entry name" value="Transferase(Phosphotransferase) domain 1"/>
    <property type="match status" value="1"/>
</dbReference>
<dbReference type="GO" id="GO:0035612">
    <property type="term" value="F:AP-2 adaptor complex binding"/>
    <property type="evidence" value="ECO:0007669"/>
    <property type="project" value="TreeGrafter"/>
</dbReference>
<sequence>MKKSTNTSSAEHSRFIGKSYQLSKHQVVIEDVIAEGGFSIVFLAKSSHNGRKYALKRMCVNNEHDLEACRLEIQIIKKFSEANRHILRYVDSSIHRQTSEIYEILLLTKYCRLGGLVQLMNERLAQSSRFQEPEVVKILCDTCVALAELHASAIIHRDLKVENILIDQEASTKSASFNQLVFVLCDFGSATKNIFDKRQHTSTHSIQVVADEIQKYTTLSYRSPEMVDLYSNKLITTKSDIWALGVFLYKLCYFQMPFGESQLAIQEGRFFIPDAKAAFYSKQLNQLINFMLEPDPSRRPDIFQVSYLAFQLCQKPCPINNINKSEIPNFSAIAAPMTESEWKKNSSLAVKKTFNTPVMEQSTTVNPRERPKANLNHTNNILQLPNQNIVKTKLSNVVQPKLNVSIKPKCENEIVSPFLASTSNQEPLGFDDDFGSINPIAPARDNCVQQTPVVETKKSHRRSASHSSTLLPQFDTNTPSAPPNNTRLTPTQLSQQLNPIQHLQQQQYLTPIPAQTLDRLYTHSRSASASPNSVGLANLKLEKPIEEERRVSNNPFDDNELFGQEFDRIRHETTVQEKKCKNVKKKAIVKYSSIDENEGGEGLRFDPFRKAPLTRFNANKSSSSSGSCSPKSSACCSEAGQKVSMGAHSAFQPYKKQPDPFVSAPFDTPSGRKVSASSTSTSSSATPTSIAIQNVAKPNLDSLNELEDRANDEIVQVIQMKDKNSVRTPVSHKKKNTANPFVDAPFTVKKSKGHSRKKLSELAQMSESSTSSVYDNNPTPTNDSKPVKASSHSDNKSIATAGISNMSFDDF</sequence>
<keyword evidence="3" id="KW-0808">Transferase</keyword>
<comment type="catalytic activity">
    <reaction evidence="7">
        <text>L-threonyl-[protein] + ATP = O-phospho-L-threonyl-[protein] + ADP + H(+)</text>
        <dbReference type="Rhea" id="RHEA:46608"/>
        <dbReference type="Rhea" id="RHEA-COMP:11060"/>
        <dbReference type="Rhea" id="RHEA-COMP:11605"/>
        <dbReference type="ChEBI" id="CHEBI:15378"/>
        <dbReference type="ChEBI" id="CHEBI:30013"/>
        <dbReference type="ChEBI" id="CHEBI:30616"/>
        <dbReference type="ChEBI" id="CHEBI:61977"/>
        <dbReference type="ChEBI" id="CHEBI:456216"/>
        <dbReference type="EC" id="2.7.11.1"/>
    </reaction>
</comment>
<dbReference type="GO" id="GO:0045747">
    <property type="term" value="P:positive regulation of Notch signaling pathway"/>
    <property type="evidence" value="ECO:0007669"/>
    <property type="project" value="TreeGrafter"/>
</dbReference>
<feature type="region of interest" description="Disordered" evidence="9">
    <location>
        <begin position="725"/>
        <end position="811"/>
    </location>
</feature>
<evidence type="ECO:0000259" key="10">
    <source>
        <dbReference type="PROSITE" id="PS50011"/>
    </source>
</evidence>
<dbReference type="PROSITE" id="PS50011">
    <property type="entry name" value="PROTEIN_KINASE_DOM"/>
    <property type="match status" value="1"/>
</dbReference>
<keyword evidence="12" id="KW-1185">Reference proteome</keyword>
<protein>
    <recommendedName>
        <fullName evidence="1">non-specific serine/threonine protein kinase</fullName>
        <ecNumber evidence="1">2.7.11.1</ecNumber>
    </recommendedName>
</protein>
<evidence type="ECO:0000256" key="1">
    <source>
        <dbReference type="ARBA" id="ARBA00012513"/>
    </source>
</evidence>
<feature type="region of interest" description="Disordered" evidence="9">
    <location>
        <begin position="455"/>
        <end position="490"/>
    </location>
</feature>
<feature type="region of interest" description="Disordered" evidence="9">
    <location>
        <begin position="660"/>
        <end position="689"/>
    </location>
</feature>
<comment type="catalytic activity">
    <reaction evidence="8">
        <text>L-seryl-[protein] + ATP = O-phospho-L-seryl-[protein] + ADP + H(+)</text>
        <dbReference type="Rhea" id="RHEA:17989"/>
        <dbReference type="Rhea" id="RHEA-COMP:9863"/>
        <dbReference type="Rhea" id="RHEA-COMP:11604"/>
        <dbReference type="ChEBI" id="CHEBI:15378"/>
        <dbReference type="ChEBI" id="CHEBI:29999"/>
        <dbReference type="ChEBI" id="CHEBI:30616"/>
        <dbReference type="ChEBI" id="CHEBI:83421"/>
        <dbReference type="ChEBI" id="CHEBI:456216"/>
        <dbReference type="EC" id="2.7.11.1"/>
    </reaction>
</comment>
<keyword evidence="4" id="KW-0547">Nucleotide-binding</keyword>
<dbReference type="GO" id="GO:0005737">
    <property type="term" value="C:cytoplasm"/>
    <property type="evidence" value="ECO:0007669"/>
    <property type="project" value="TreeGrafter"/>
</dbReference>
<dbReference type="GO" id="GO:0004674">
    <property type="term" value="F:protein serine/threonine kinase activity"/>
    <property type="evidence" value="ECO:0007669"/>
    <property type="project" value="UniProtKB-KW"/>
</dbReference>
<dbReference type="GO" id="GO:2000369">
    <property type="term" value="P:regulation of clathrin-dependent endocytosis"/>
    <property type="evidence" value="ECO:0007669"/>
    <property type="project" value="TreeGrafter"/>
</dbReference>
<dbReference type="InterPro" id="IPR000719">
    <property type="entry name" value="Prot_kinase_dom"/>
</dbReference>
<accession>A0A3M7SMQ5</accession>
<keyword evidence="2" id="KW-0723">Serine/threonine-protein kinase</keyword>
<feature type="compositionally biased region" description="Polar residues" evidence="9">
    <location>
        <begin position="763"/>
        <end position="811"/>
    </location>
</feature>
<feature type="domain" description="Protein kinase" evidence="10">
    <location>
        <begin position="27"/>
        <end position="310"/>
    </location>
</feature>